<dbReference type="Pfam" id="PF12796">
    <property type="entry name" value="Ank_2"/>
    <property type="match status" value="2"/>
</dbReference>
<dbReference type="OrthoDB" id="6437551at2759"/>
<evidence type="ECO:0000256" key="2">
    <source>
        <dbReference type="ARBA" id="ARBA00023043"/>
    </source>
</evidence>
<feature type="repeat" description="ANK" evidence="3">
    <location>
        <begin position="48"/>
        <end position="82"/>
    </location>
</feature>
<evidence type="ECO:0000256" key="3">
    <source>
        <dbReference type="PROSITE-ProRule" id="PRU00023"/>
    </source>
</evidence>
<organism evidence="4 5">
    <name type="scientific">Cloeon dipterum</name>
    <dbReference type="NCBI Taxonomy" id="197152"/>
    <lineage>
        <taxon>Eukaryota</taxon>
        <taxon>Metazoa</taxon>
        <taxon>Ecdysozoa</taxon>
        <taxon>Arthropoda</taxon>
        <taxon>Hexapoda</taxon>
        <taxon>Insecta</taxon>
        <taxon>Pterygota</taxon>
        <taxon>Palaeoptera</taxon>
        <taxon>Ephemeroptera</taxon>
        <taxon>Pisciforma</taxon>
        <taxon>Baetidae</taxon>
        <taxon>Cloeon</taxon>
    </lineage>
</organism>
<dbReference type="SMART" id="SM00248">
    <property type="entry name" value="ANK"/>
    <property type="match status" value="6"/>
</dbReference>
<proteinExistence type="predicted"/>
<dbReference type="Gene3D" id="1.25.40.20">
    <property type="entry name" value="Ankyrin repeat-containing domain"/>
    <property type="match status" value="2"/>
</dbReference>
<protein>
    <submittedName>
        <fullName evidence="4">Uncharacterized protein</fullName>
    </submittedName>
</protein>
<dbReference type="AlphaFoldDB" id="A0A8S1E1K8"/>
<feature type="repeat" description="ANK" evidence="3">
    <location>
        <begin position="190"/>
        <end position="224"/>
    </location>
</feature>
<name>A0A8S1E1K8_9INSE</name>
<dbReference type="EMBL" id="CADEPI010000565">
    <property type="protein sequence ID" value="CAB3387338.1"/>
    <property type="molecule type" value="Genomic_DNA"/>
</dbReference>
<evidence type="ECO:0000313" key="5">
    <source>
        <dbReference type="Proteomes" id="UP000494165"/>
    </source>
</evidence>
<dbReference type="PROSITE" id="PS50297">
    <property type="entry name" value="ANK_REP_REGION"/>
    <property type="match status" value="3"/>
</dbReference>
<dbReference type="SUPFAM" id="SSF48403">
    <property type="entry name" value="Ankyrin repeat"/>
    <property type="match status" value="1"/>
</dbReference>
<dbReference type="PANTHER" id="PTHR24198">
    <property type="entry name" value="ANKYRIN REPEAT AND PROTEIN KINASE DOMAIN-CONTAINING PROTEIN"/>
    <property type="match status" value="1"/>
</dbReference>
<reference evidence="4 5" key="1">
    <citation type="submission" date="2020-04" db="EMBL/GenBank/DDBJ databases">
        <authorList>
            <person name="Alioto T."/>
            <person name="Alioto T."/>
            <person name="Gomez Garrido J."/>
        </authorList>
    </citation>
    <scope>NUCLEOTIDE SEQUENCE [LARGE SCALE GENOMIC DNA]</scope>
</reference>
<keyword evidence="5" id="KW-1185">Reference proteome</keyword>
<evidence type="ECO:0000313" key="4">
    <source>
        <dbReference type="EMBL" id="CAB3387338.1"/>
    </source>
</evidence>
<keyword evidence="1" id="KW-0677">Repeat</keyword>
<comment type="caution">
    <text evidence="4">The sequence shown here is derived from an EMBL/GenBank/DDBJ whole genome shotgun (WGS) entry which is preliminary data.</text>
</comment>
<dbReference type="InterPro" id="IPR036770">
    <property type="entry name" value="Ankyrin_rpt-contain_sf"/>
</dbReference>
<sequence>MLQNKLRFVEENKGEIPALHFAARVSDVDVCKRLVEQGADVNEKCVNFGATPLHYAAMNVAHGESIIDYLVENGSEIDEEDAHPCQFGDLEMCRWLLEEVVIDVNQFEENDWKDKVLGKVARNRKNEATQFGSVEMCQWLINQGQDIVVLNNKTIENFFHYAALNFTNGEDIIKTLARNFRGYVNQIDIKLFSPLHFAMINDERHNKVAEALLELGADLNVKWKGNNLLHFCIIIGKLESAKFVDAKDKNMIKQRGEGGKTTLHIAVDHFLKKICEWLVVKKGANPRELSVGGKSVLELTTCEEVKKILQSLITKQESEIVS</sequence>
<feature type="repeat" description="ANK" evidence="3">
    <location>
        <begin position="14"/>
        <end position="46"/>
    </location>
</feature>
<gene>
    <name evidence="4" type="ORF">CLODIP_2_CD08314</name>
</gene>
<keyword evidence="2 3" id="KW-0040">ANK repeat</keyword>
<dbReference type="PROSITE" id="PS50088">
    <property type="entry name" value="ANK_REPEAT"/>
    <property type="match status" value="3"/>
</dbReference>
<evidence type="ECO:0000256" key="1">
    <source>
        <dbReference type="ARBA" id="ARBA00022737"/>
    </source>
</evidence>
<dbReference type="Proteomes" id="UP000494165">
    <property type="component" value="Unassembled WGS sequence"/>
</dbReference>
<dbReference type="InterPro" id="IPR002110">
    <property type="entry name" value="Ankyrin_rpt"/>
</dbReference>
<dbReference type="PANTHER" id="PTHR24198:SF165">
    <property type="entry name" value="ANKYRIN REPEAT-CONTAINING PROTEIN-RELATED"/>
    <property type="match status" value="1"/>
</dbReference>
<accession>A0A8S1E1K8</accession>